<keyword evidence="2" id="KW-0540">Nuclease</keyword>
<evidence type="ECO:0000313" key="2">
    <source>
        <dbReference type="EMBL" id="GFO86058.1"/>
    </source>
</evidence>
<dbReference type="Pfam" id="PF13391">
    <property type="entry name" value="HNH_2"/>
    <property type="match status" value="1"/>
</dbReference>
<keyword evidence="3" id="KW-1185">Reference proteome</keyword>
<evidence type="ECO:0000313" key="3">
    <source>
        <dbReference type="Proteomes" id="UP000613208"/>
    </source>
</evidence>
<dbReference type="EMBL" id="BLYI01000049">
    <property type="protein sequence ID" value="GFO86058.1"/>
    <property type="molecule type" value="Genomic_DNA"/>
</dbReference>
<keyword evidence="2" id="KW-0255">Endonuclease</keyword>
<dbReference type="Proteomes" id="UP000613208">
    <property type="component" value="Unassembled WGS sequence"/>
</dbReference>
<proteinExistence type="predicted"/>
<dbReference type="RefSeq" id="WP_201311745.1">
    <property type="nucleotide sequence ID" value="NZ_BLYI01000049.1"/>
</dbReference>
<dbReference type="InterPro" id="IPR003615">
    <property type="entry name" value="HNH_nuc"/>
</dbReference>
<feature type="domain" description="HNH nuclease" evidence="1">
    <location>
        <begin position="153"/>
        <end position="205"/>
    </location>
</feature>
<accession>A0A916QCE4</accession>
<evidence type="ECO:0000259" key="1">
    <source>
        <dbReference type="Pfam" id="PF13391"/>
    </source>
</evidence>
<protein>
    <submittedName>
        <fullName evidence="2">Endonuclease</fullName>
    </submittedName>
</protein>
<comment type="caution">
    <text evidence="2">The sequence shown here is derived from an EMBL/GenBank/DDBJ whole genome shotgun (WGS) entry which is preliminary data.</text>
</comment>
<dbReference type="AlphaFoldDB" id="A0A916QCE4"/>
<gene>
    <name evidence="2" type="ORF">ANBU17_24050</name>
</gene>
<name>A0A916QCE4_9FIRM</name>
<organism evidence="2 3">
    <name type="scientific">Anaerostipes butyraticus</name>
    <dbReference type="NCBI Taxonomy" id="645466"/>
    <lineage>
        <taxon>Bacteria</taxon>
        <taxon>Bacillati</taxon>
        <taxon>Bacillota</taxon>
        <taxon>Clostridia</taxon>
        <taxon>Lachnospirales</taxon>
        <taxon>Lachnospiraceae</taxon>
        <taxon>Anaerostipes</taxon>
    </lineage>
</organism>
<reference evidence="2" key="1">
    <citation type="submission" date="2020-06" db="EMBL/GenBank/DDBJ databases">
        <title>Characterization of fructooligosaccharide metabolism and fructooligosaccharide-degrading enzymes in human commensal butyrate producers.</title>
        <authorList>
            <person name="Tanno H."/>
            <person name="Fujii T."/>
            <person name="Hirano K."/>
            <person name="Maeno S."/>
            <person name="Tonozuka T."/>
            <person name="Sakamoto M."/>
            <person name="Ohkuma M."/>
            <person name="Tochio T."/>
            <person name="Endo A."/>
        </authorList>
    </citation>
    <scope>NUCLEOTIDE SEQUENCE</scope>
    <source>
        <strain evidence="2">JCM 17466</strain>
    </source>
</reference>
<sequence length="260" mass="30047">MKENRNGEKWTREETILAFELYCRIPFVKINQSNPQIIELAELLGRTPGSIALKMHNLAHHDPELQKRNVSGMAHGSRLDAEIFAEFSDDLTKLAYQAQIIKAKIKNQNLTDMVDCRDIEKIPEGEYKEQMVKISIGQYFFRMAVSNSYGNRCYITGLGKAGLLVASHIKPWNVSNETEKTNPKNGLCLNALHDKAFDKGLITLNNDYQIIISNRLNDTAMDLKTKEWFFSYNRQQICLPEKFLPDKKFIEYHNDVIFQR</sequence>
<keyword evidence="2" id="KW-0378">Hydrolase</keyword>
<dbReference type="GO" id="GO:0004519">
    <property type="term" value="F:endonuclease activity"/>
    <property type="evidence" value="ECO:0007669"/>
    <property type="project" value="UniProtKB-KW"/>
</dbReference>